<organism evidence="3 4">
    <name type="scientific">Hymenobacter saemangeumensis</name>
    <dbReference type="NCBI Taxonomy" id="1084522"/>
    <lineage>
        <taxon>Bacteria</taxon>
        <taxon>Pseudomonadati</taxon>
        <taxon>Bacteroidota</taxon>
        <taxon>Cytophagia</taxon>
        <taxon>Cytophagales</taxon>
        <taxon>Hymenobacteraceae</taxon>
        <taxon>Hymenobacter</taxon>
    </lineage>
</organism>
<dbReference type="SUPFAM" id="SSF55874">
    <property type="entry name" value="ATPase domain of HSP90 chaperone/DNA topoisomerase II/histidine kinase"/>
    <property type="match status" value="1"/>
</dbReference>
<keyword evidence="4" id="KW-1185">Reference proteome</keyword>
<dbReference type="Gene3D" id="3.30.450.20">
    <property type="entry name" value="PAS domain"/>
    <property type="match status" value="1"/>
</dbReference>
<dbReference type="EMBL" id="BAABGZ010000027">
    <property type="protein sequence ID" value="GAA4358658.1"/>
    <property type="molecule type" value="Genomic_DNA"/>
</dbReference>
<dbReference type="RefSeq" id="WP_345236349.1">
    <property type="nucleotide sequence ID" value="NZ_BAABGZ010000027.1"/>
</dbReference>
<accession>A0ABP8IHA0</accession>
<dbReference type="InterPro" id="IPR036890">
    <property type="entry name" value="HATPase_C_sf"/>
</dbReference>
<protein>
    <recommendedName>
        <fullName evidence="2">Histidine kinase domain-containing protein</fullName>
    </recommendedName>
</protein>
<dbReference type="Pfam" id="PF02518">
    <property type="entry name" value="HATPase_c"/>
    <property type="match status" value="1"/>
</dbReference>
<feature type="domain" description="Histidine kinase" evidence="2">
    <location>
        <begin position="596"/>
        <end position="689"/>
    </location>
</feature>
<comment type="caution">
    <text evidence="3">The sequence shown here is derived from an EMBL/GenBank/DDBJ whole genome shotgun (WGS) entry which is preliminary data.</text>
</comment>
<reference evidence="4" key="1">
    <citation type="journal article" date="2019" name="Int. J. Syst. Evol. Microbiol.">
        <title>The Global Catalogue of Microorganisms (GCM) 10K type strain sequencing project: providing services to taxonomists for standard genome sequencing and annotation.</title>
        <authorList>
            <consortium name="The Broad Institute Genomics Platform"/>
            <consortium name="The Broad Institute Genome Sequencing Center for Infectious Disease"/>
            <person name="Wu L."/>
            <person name="Ma J."/>
        </authorList>
    </citation>
    <scope>NUCLEOTIDE SEQUENCE [LARGE SCALE GENOMIC DNA]</scope>
    <source>
        <strain evidence="4">JCM 17923</strain>
    </source>
</reference>
<name>A0ABP8IHA0_9BACT</name>
<dbReference type="InterPro" id="IPR011990">
    <property type="entry name" value="TPR-like_helical_dom_sf"/>
</dbReference>
<gene>
    <name evidence="3" type="ORF">GCM10023185_24580</name>
</gene>
<dbReference type="Pfam" id="PF07568">
    <property type="entry name" value="HisKA_2"/>
    <property type="match status" value="1"/>
</dbReference>
<sequence>MPPVYGQSGPASSESAARLAATDTARVRVLLEKSRAILPTNPGEALQYARQSLTLAKTIPQHQKLLPDVYIHLGRALQGQGQLPEAQRYFMMARDLSTRLDLPRPLAHSYRQLALIESQQNNQLDALRLFKLALATQLRLAVNPLTLRDYSNLGFTYQQQGHYAQALQAYLKGLKIGEQHPERSYASHYVNLLSNISALYGTQGNKAKSVFYAKQALAVLQRFPDPKAELTAWAALGAFYANTSQDSLAIQCLKKGLGIAQRLGKAAPPRDVAACYFYLSGLAKGRQDYSAALVYLRQAATHAERAGQPDVHVLVLNETASVYCKQQRFKPAAAAARQALTIARAAGYVKLAGDSYRELAQISAEAGNYADAFRLEQRYHGIKDSLFNVAKLKELANQASQYEIKQKETQISLLQGKAALQRRARNLLIGGIVLVALMGTGTYWRYHLERKARRQLQVKELELAARNHVLTSTEQRLQQSLDEKEVLLKEVHHRVKNNLQVIASRLALQALAHRTQPTVMAALRDGQSWVKSIALIHEMLYQSDDLASVAFQPFLEQLVAQLSRAFAGAGAGEVVCTVHAAGIHLGTSTAVPVGLIINELVSNAFKHAFPGGCNGRVDIFLTSDANGDYCLRVCDDGKGLPPDFSLDNASSLGLRLARSLARQLEGSLGVRPPATGPGTEFYLTFRALPEAALAAA</sequence>
<dbReference type="Gene3D" id="1.25.40.10">
    <property type="entry name" value="Tetratricopeptide repeat domain"/>
    <property type="match status" value="3"/>
</dbReference>
<dbReference type="SUPFAM" id="SSF48452">
    <property type="entry name" value="TPR-like"/>
    <property type="match status" value="3"/>
</dbReference>
<dbReference type="InterPro" id="IPR019734">
    <property type="entry name" value="TPR_rpt"/>
</dbReference>
<dbReference type="SMART" id="SM00387">
    <property type="entry name" value="HATPase_c"/>
    <property type="match status" value="1"/>
</dbReference>
<dbReference type="Gene3D" id="3.30.565.10">
    <property type="entry name" value="Histidine kinase-like ATPase, C-terminal domain"/>
    <property type="match status" value="1"/>
</dbReference>
<evidence type="ECO:0000259" key="2">
    <source>
        <dbReference type="PROSITE" id="PS50109"/>
    </source>
</evidence>
<dbReference type="InterPro" id="IPR003594">
    <property type="entry name" value="HATPase_dom"/>
</dbReference>
<dbReference type="Proteomes" id="UP001501153">
    <property type="component" value="Unassembled WGS sequence"/>
</dbReference>
<dbReference type="PANTHER" id="PTHR43065:SF23">
    <property type="entry name" value="SENSOR HISTIDINE KINASE PDTAS"/>
    <property type="match status" value="1"/>
</dbReference>
<proteinExistence type="predicted"/>
<dbReference type="InterPro" id="IPR005467">
    <property type="entry name" value="His_kinase_dom"/>
</dbReference>
<dbReference type="Pfam" id="PF13424">
    <property type="entry name" value="TPR_12"/>
    <property type="match status" value="1"/>
</dbReference>
<dbReference type="SMART" id="SM00028">
    <property type="entry name" value="TPR"/>
    <property type="match status" value="7"/>
</dbReference>
<dbReference type="Pfam" id="PF13374">
    <property type="entry name" value="TPR_10"/>
    <property type="match status" value="1"/>
</dbReference>
<feature type="repeat" description="TPR" evidence="1">
    <location>
        <begin position="147"/>
        <end position="180"/>
    </location>
</feature>
<keyword evidence="1" id="KW-0802">TPR repeat</keyword>
<evidence type="ECO:0000313" key="3">
    <source>
        <dbReference type="EMBL" id="GAA4358658.1"/>
    </source>
</evidence>
<dbReference type="PROSITE" id="PS50005">
    <property type="entry name" value="TPR"/>
    <property type="match status" value="1"/>
</dbReference>
<evidence type="ECO:0000313" key="4">
    <source>
        <dbReference type="Proteomes" id="UP001501153"/>
    </source>
</evidence>
<evidence type="ECO:0000256" key="1">
    <source>
        <dbReference type="PROSITE-ProRule" id="PRU00339"/>
    </source>
</evidence>
<dbReference type="PANTHER" id="PTHR43065">
    <property type="entry name" value="SENSOR HISTIDINE KINASE"/>
    <property type="match status" value="1"/>
</dbReference>
<dbReference type="PROSITE" id="PS50109">
    <property type="entry name" value="HIS_KIN"/>
    <property type="match status" value="1"/>
</dbReference>
<dbReference type="InterPro" id="IPR011495">
    <property type="entry name" value="Sig_transdc_His_kin_sub2_dim/P"/>
</dbReference>